<dbReference type="InterPro" id="IPR041098">
    <property type="entry name" value="Rv2175c_C"/>
</dbReference>
<dbReference type="Pfam" id="PF18367">
    <property type="entry name" value="Rv2175c_C"/>
    <property type="match status" value="1"/>
</dbReference>
<organism evidence="3 4">
    <name type="scientific">Rhodococcoides trifolii</name>
    <dbReference type="NCBI Taxonomy" id="908250"/>
    <lineage>
        <taxon>Bacteria</taxon>
        <taxon>Bacillati</taxon>
        <taxon>Actinomycetota</taxon>
        <taxon>Actinomycetes</taxon>
        <taxon>Mycobacteriales</taxon>
        <taxon>Nocardiaceae</taxon>
        <taxon>Rhodococcoides</taxon>
    </lineage>
</organism>
<dbReference type="EMBL" id="BMCU01000002">
    <property type="protein sequence ID" value="GGG05332.1"/>
    <property type="molecule type" value="Genomic_DNA"/>
</dbReference>
<dbReference type="AlphaFoldDB" id="A0A917FV18"/>
<dbReference type="RefSeq" id="WP_188544582.1">
    <property type="nucleotide sequence ID" value="NZ_BMCU01000002.1"/>
</dbReference>
<proteinExistence type="predicted"/>
<reference evidence="3" key="1">
    <citation type="journal article" date="2014" name="Int. J. Syst. Evol. Microbiol.">
        <title>Complete genome sequence of Corynebacterium casei LMG S-19264T (=DSM 44701T), isolated from a smear-ripened cheese.</title>
        <authorList>
            <consortium name="US DOE Joint Genome Institute (JGI-PGF)"/>
            <person name="Walter F."/>
            <person name="Albersmeier A."/>
            <person name="Kalinowski J."/>
            <person name="Ruckert C."/>
        </authorList>
    </citation>
    <scope>NUCLEOTIDE SEQUENCE</scope>
    <source>
        <strain evidence="3">CCM 7905</strain>
    </source>
</reference>
<feature type="domain" description="DNA-binding protein Rv2175c wHTH" evidence="2">
    <location>
        <begin position="3"/>
        <end position="59"/>
    </location>
</feature>
<evidence type="ECO:0000259" key="2">
    <source>
        <dbReference type="Pfam" id="PF21531"/>
    </source>
</evidence>
<sequence>MSAIPFCDDVLPADESVLPLSDAADLIGLSVSRVHQLVRDQKLIALRRDGVVSIPTKFLGDDGQPLKQLPGLIAVMLDGGYGHPAILRWLYTPDDTLPGTPIDVLRGQHAREVIRRAQAMAF</sequence>
<dbReference type="InterPro" id="IPR048576">
    <property type="entry name" value="Rv2175c_wHTH"/>
</dbReference>
<keyword evidence="3" id="KW-0238">DNA-binding</keyword>
<gene>
    <name evidence="3" type="ORF">GCM10007304_19290</name>
</gene>
<dbReference type="GO" id="GO:0003677">
    <property type="term" value="F:DNA binding"/>
    <property type="evidence" value="ECO:0007669"/>
    <property type="project" value="UniProtKB-KW"/>
</dbReference>
<name>A0A917FV18_9NOCA</name>
<feature type="domain" description="Rv2175c C-terminal" evidence="1">
    <location>
        <begin position="67"/>
        <end position="121"/>
    </location>
</feature>
<evidence type="ECO:0000313" key="3">
    <source>
        <dbReference type="EMBL" id="GGG05332.1"/>
    </source>
</evidence>
<accession>A0A917FV18</accession>
<evidence type="ECO:0000259" key="1">
    <source>
        <dbReference type="Pfam" id="PF18367"/>
    </source>
</evidence>
<evidence type="ECO:0000313" key="4">
    <source>
        <dbReference type="Proteomes" id="UP000654257"/>
    </source>
</evidence>
<dbReference type="Pfam" id="PF21531">
    <property type="entry name" value="Rv2175c_wHTH"/>
    <property type="match status" value="1"/>
</dbReference>
<dbReference type="Proteomes" id="UP000654257">
    <property type="component" value="Unassembled WGS sequence"/>
</dbReference>
<keyword evidence="4" id="KW-1185">Reference proteome</keyword>
<reference evidence="3" key="2">
    <citation type="submission" date="2020-09" db="EMBL/GenBank/DDBJ databases">
        <authorList>
            <person name="Sun Q."/>
            <person name="Sedlacek I."/>
        </authorList>
    </citation>
    <scope>NUCLEOTIDE SEQUENCE</scope>
    <source>
        <strain evidence="3">CCM 7905</strain>
    </source>
</reference>
<comment type="caution">
    <text evidence="3">The sequence shown here is derived from an EMBL/GenBank/DDBJ whole genome shotgun (WGS) entry which is preliminary data.</text>
</comment>
<protein>
    <submittedName>
        <fullName evidence="3">DNA-binding protein</fullName>
    </submittedName>
</protein>